<accession>A0A917IXG1</accession>
<reference evidence="1" key="1">
    <citation type="journal article" date="2014" name="Int. J. Syst. Evol. Microbiol.">
        <title>Complete genome sequence of Corynebacterium casei LMG S-19264T (=DSM 44701T), isolated from a smear-ripened cheese.</title>
        <authorList>
            <consortium name="US DOE Joint Genome Institute (JGI-PGF)"/>
            <person name="Walter F."/>
            <person name="Albersmeier A."/>
            <person name="Kalinowski J."/>
            <person name="Ruckert C."/>
        </authorList>
    </citation>
    <scope>NUCLEOTIDE SEQUENCE</scope>
    <source>
        <strain evidence="1">CGMCC 1.15290</strain>
    </source>
</reference>
<dbReference type="Proteomes" id="UP000627292">
    <property type="component" value="Unassembled WGS sequence"/>
</dbReference>
<dbReference type="AlphaFoldDB" id="A0A917IXG1"/>
<sequence>MKSPEKNKWVKLSIQEAGDRLLLLYEDGLGRTTNEQSETRDESRRVAAEWLHDNIYIPVKTDILFAEMCQMEPRFRNTGGQQSIFPTSVYLELPASIAGAGLPLFLARHIAGSFFPGIFKQYNNEIIVMEYVKGAVDAPFSLPLNINIVQEYEELVQNVLKSLPGLHNESVQSSGIRTYYTWEADLDILILAAGSFSSYLHYLQEPGRLPRLIVVLYSYPDDFLPTPKLKEQLPATNLIFLENISPTATADWLKILFTRLLEDFSLPEILLQYDFQSSVPYPEITVYSSPESGHYLRISTAADTYLNKIQHLAATTHPGNNMDFITRVNEDSTAGFEIRNFLQLQRESETDSFSGMEALFPKRGFMGFTNLSLCEQRLTEQMGHIKHIQTAWQELVNNRDVFELLRKKQERRVNVMLDEFTDTLTFTPVDAGKPLYTGRTYRLTVLIGQSLQENLVEGLVQAIDPLLPDPENKEGHLLDIVVFAKEFRLQTAALQQVKLPLLGASEKADFLLVAPALPEAQLRICVFFKNSLLQAFILEAGIIREKQDASSSKNLSVKPDLATSEKFTNLDEMPARDLYIGMNKDAGGTHTLFVKKDDVTCEVHALTPQMIEEAQKAHNQLLTNLYFTPEGYARFSFRKTPGTPPDDAFLQAIKKMARSGERLLRQLHGGTQQLRDALALVREQHALNIQIGRHNMNNAFPWPLLYDYILPYKDAAREAAFPVCMGRPFAPDEHAAFRNKKGFGCPHNPDTEVFCVEGFWGLRHKIEQIITGDTPSDNHRKIELSDNSSILLVCNSKDPDTDRLHTTLKKHAQLREDQVVLVNPTMNLMDWLWDNQRRPVMLIVVGHMETQLKANEPEEPRILTFPPSEWNNSTPIPKDKWIYEEILFNYYYTKKRWKDAPLPLVLLINCSSAQLNVTGPASIVRGFWTSGACAIVGTECDITSGLAARFVEEVTGSLLNGVPLGDAIQLFNSNLVQCGNPPPFVFTCYGSTDLTFTKQ</sequence>
<comment type="caution">
    <text evidence="1">The sequence shown here is derived from an EMBL/GenBank/DDBJ whole genome shotgun (WGS) entry which is preliminary data.</text>
</comment>
<keyword evidence="2" id="KW-1185">Reference proteome</keyword>
<evidence type="ECO:0000313" key="1">
    <source>
        <dbReference type="EMBL" id="GGH65781.1"/>
    </source>
</evidence>
<dbReference type="RefSeq" id="WP_188951825.1">
    <property type="nucleotide sequence ID" value="NZ_BMIB01000002.1"/>
</dbReference>
<reference evidence="1" key="2">
    <citation type="submission" date="2020-09" db="EMBL/GenBank/DDBJ databases">
        <authorList>
            <person name="Sun Q."/>
            <person name="Zhou Y."/>
        </authorList>
    </citation>
    <scope>NUCLEOTIDE SEQUENCE</scope>
    <source>
        <strain evidence="1">CGMCC 1.15290</strain>
    </source>
</reference>
<gene>
    <name evidence="1" type="ORF">GCM10011379_19290</name>
</gene>
<organism evidence="1 2">
    <name type="scientific">Filimonas zeae</name>
    <dbReference type="NCBI Taxonomy" id="1737353"/>
    <lineage>
        <taxon>Bacteria</taxon>
        <taxon>Pseudomonadati</taxon>
        <taxon>Bacteroidota</taxon>
        <taxon>Chitinophagia</taxon>
        <taxon>Chitinophagales</taxon>
        <taxon>Chitinophagaceae</taxon>
        <taxon>Filimonas</taxon>
    </lineage>
</organism>
<evidence type="ECO:0000313" key="2">
    <source>
        <dbReference type="Proteomes" id="UP000627292"/>
    </source>
</evidence>
<name>A0A917IXG1_9BACT</name>
<protein>
    <recommendedName>
        <fullName evidence="3">CHAT domain-containing protein</fullName>
    </recommendedName>
</protein>
<proteinExistence type="predicted"/>
<dbReference type="EMBL" id="BMIB01000002">
    <property type="protein sequence ID" value="GGH65781.1"/>
    <property type="molecule type" value="Genomic_DNA"/>
</dbReference>
<evidence type="ECO:0008006" key="3">
    <source>
        <dbReference type="Google" id="ProtNLM"/>
    </source>
</evidence>